<protein>
    <submittedName>
        <fullName evidence="7">FtsW/RodA/SpoVE family cell cycle protein</fullName>
    </submittedName>
</protein>
<evidence type="ECO:0000256" key="4">
    <source>
        <dbReference type="ARBA" id="ARBA00022989"/>
    </source>
</evidence>
<accession>A0A7X3SKA4</accession>
<keyword evidence="3" id="KW-0133">Cell shape</keyword>
<dbReference type="GO" id="GO:0032153">
    <property type="term" value="C:cell division site"/>
    <property type="evidence" value="ECO:0007669"/>
    <property type="project" value="TreeGrafter"/>
</dbReference>
<keyword evidence="2 6" id="KW-0812">Transmembrane</keyword>
<dbReference type="Proteomes" id="UP000460412">
    <property type="component" value="Unassembled WGS sequence"/>
</dbReference>
<evidence type="ECO:0000256" key="3">
    <source>
        <dbReference type="ARBA" id="ARBA00022960"/>
    </source>
</evidence>
<dbReference type="InterPro" id="IPR001182">
    <property type="entry name" value="FtsW/RodA"/>
</dbReference>
<feature type="transmembrane region" description="Helical" evidence="6">
    <location>
        <begin position="164"/>
        <end position="187"/>
    </location>
</feature>
<gene>
    <name evidence="7" type="ORF">GN277_18900</name>
</gene>
<evidence type="ECO:0000256" key="1">
    <source>
        <dbReference type="ARBA" id="ARBA00004141"/>
    </source>
</evidence>
<keyword evidence="8" id="KW-1185">Reference proteome</keyword>
<dbReference type="AlphaFoldDB" id="A0A7X3SKA4"/>
<feature type="transmembrane region" description="Helical" evidence="6">
    <location>
        <begin position="141"/>
        <end position="158"/>
    </location>
</feature>
<reference evidence="7 8" key="1">
    <citation type="submission" date="2019-12" db="EMBL/GenBank/DDBJ databases">
        <title>Sporaefaciens musculi gen. nov., sp. nov., a novel bacterium isolated from the caecum of an obese mouse.</title>
        <authorList>
            <person name="Rasmussen T.S."/>
            <person name="Streidl T."/>
            <person name="Hitch T.C.A."/>
            <person name="Wortmann E."/>
            <person name="Deptula P."/>
            <person name="Hansen M."/>
            <person name="Nielsen D.S."/>
            <person name="Clavel T."/>
            <person name="Vogensen F.K."/>
        </authorList>
    </citation>
    <scope>NUCLEOTIDE SEQUENCE [LARGE SCALE GENOMIC DNA]</scope>
    <source>
        <strain evidence="7 8">WCA-9-b2</strain>
    </source>
</reference>
<dbReference type="GO" id="GO:0051301">
    <property type="term" value="P:cell division"/>
    <property type="evidence" value="ECO:0007669"/>
    <property type="project" value="InterPro"/>
</dbReference>
<dbReference type="PANTHER" id="PTHR30474">
    <property type="entry name" value="CELL CYCLE PROTEIN"/>
    <property type="match status" value="1"/>
</dbReference>
<evidence type="ECO:0000256" key="2">
    <source>
        <dbReference type="ARBA" id="ARBA00022692"/>
    </source>
</evidence>
<name>A0A7X3SKA4_9FIRM</name>
<dbReference type="EMBL" id="WUQX01000001">
    <property type="protein sequence ID" value="MXP77368.1"/>
    <property type="molecule type" value="Genomic_DNA"/>
</dbReference>
<feature type="transmembrane region" description="Helical" evidence="6">
    <location>
        <begin position="253"/>
        <end position="273"/>
    </location>
</feature>
<feature type="transmembrane region" description="Helical" evidence="6">
    <location>
        <begin position="334"/>
        <end position="359"/>
    </location>
</feature>
<feature type="transmembrane region" description="Helical" evidence="6">
    <location>
        <begin position="113"/>
        <end position="129"/>
    </location>
</feature>
<proteinExistence type="predicted"/>
<sequence length="446" mass="49757">MKKEEYLRILAEQIRCKQARAQVTQEIRSHIEEQEEFYISEGLNKEEAQAEAVRQMGDPVEAGAALDLVHRPRMAWGWIALIGGLYGAGYILLNLLQSNFSKGNFIAGDHVKWMLIGFAVLIGVCYLDYSRIGRWAREITVAAFIVVFVGMFIFGQQINGALGWITLPILSLSLNIRLCIFLFVPLYAAIVYRYHGQGYLAVGKSLLWMLPGLCIALRVTSVLTVLMLFLIYLLILSFAVVKEWFKVSRAKTLLSLWGGTVLLSGIGYLKLFLFGPEYQRMRVANMLQLESGGESYQLRLLKGILEGCRWIGSGEGKMVVKSADRIMEGMDYGLMYITACYGILVSVLVIGMLTALFICFMGMSVGQRNRLGSIIGFGCTAAFLVQLLFYVMMNTGILPSSSVYCPFLTYGGTGVLVTNTLIGLLLSIYRYQDVLLESETESICVY</sequence>
<organism evidence="7 8">
    <name type="scientific">Sporofaciens musculi</name>
    <dbReference type="NCBI Taxonomy" id="2681861"/>
    <lineage>
        <taxon>Bacteria</taxon>
        <taxon>Bacillati</taxon>
        <taxon>Bacillota</taxon>
        <taxon>Clostridia</taxon>
        <taxon>Lachnospirales</taxon>
        <taxon>Lachnospiraceae</taxon>
        <taxon>Sporofaciens</taxon>
    </lineage>
</organism>
<dbReference type="GO" id="GO:0005886">
    <property type="term" value="C:plasma membrane"/>
    <property type="evidence" value="ECO:0007669"/>
    <property type="project" value="TreeGrafter"/>
</dbReference>
<feature type="transmembrane region" description="Helical" evidence="6">
    <location>
        <begin position="407"/>
        <end position="429"/>
    </location>
</feature>
<evidence type="ECO:0000256" key="5">
    <source>
        <dbReference type="ARBA" id="ARBA00023136"/>
    </source>
</evidence>
<feature type="transmembrane region" description="Helical" evidence="6">
    <location>
        <begin position="75"/>
        <end position="93"/>
    </location>
</feature>
<dbReference type="Pfam" id="PF01098">
    <property type="entry name" value="FTSW_RODA_SPOVE"/>
    <property type="match status" value="1"/>
</dbReference>
<evidence type="ECO:0000313" key="8">
    <source>
        <dbReference type="Proteomes" id="UP000460412"/>
    </source>
</evidence>
<dbReference type="GO" id="GO:0015648">
    <property type="term" value="F:lipid-linked peptidoglycan transporter activity"/>
    <property type="evidence" value="ECO:0007669"/>
    <property type="project" value="TreeGrafter"/>
</dbReference>
<feature type="transmembrane region" description="Helical" evidence="6">
    <location>
        <begin position="225"/>
        <end position="241"/>
    </location>
</feature>
<keyword evidence="4 6" id="KW-1133">Transmembrane helix</keyword>
<comment type="caution">
    <text evidence="7">The sequence shown here is derived from an EMBL/GenBank/DDBJ whole genome shotgun (WGS) entry which is preliminary data.</text>
</comment>
<comment type="subcellular location">
    <subcellularLocation>
        <location evidence="1">Membrane</location>
        <topology evidence="1">Multi-pass membrane protein</topology>
    </subcellularLocation>
</comment>
<dbReference type="RefSeq" id="WP_159752639.1">
    <property type="nucleotide sequence ID" value="NZ_CASSPE010000044.1"/>
</dbReference>
<evidence type="ECO:0000313" key="7">
    <source>
        <dbReference type="EMBL" id="MXP77368.1"/>
    </source>
</evidence>
<keyword evidence="5 6" id="KW-0472">Membrane</keyword>
<dbReference type="GO" id="GO:0008360">
    <property type="term" value="P:regulation of cell shape"/>
    <property type="evidence" value="ECO:0007669"/>
    <property type="project" value="UniProtKB-KW"/>
</dbReference>
<dbReference type="PANTHER" id="PTHR30474:SF1">
    <property type="entry name" value="PEPTIDOGLYCAN GLYCOSYLTRANSFERASE MRDB"/>
    <property type="match status" value="1"/>
</dbReference>
<dbReference type="InterPro" id="IPR047928">
    <property type="entry name" value="Perm_prefix_1"/>
</dbReference>
<dbReference type="NCBIfam" id="NF038403">
    <property type="entry name" value="perm_prefix_1"/>
    <property type="match status" value="1"/>
</dbReference>
<feature type="transmembrane region" description="Helical" evidence="6">
    <location>
        <begin position="199"/>
        <end position="219"/>
    </location>
</feature>
<evidence type="ECO:0000256" key="6">
    <source>
        <dbReference type="SAM" id="Phobius"/>
    </source>
</evidence>
<feature type="transmembrane region" description="Helical" evidence="6">
    <location>
        <begin position="371"/>
        <end position="392"/>
    </location>
</feature>